<comment type="caution">
    <text evidence="3">The sequence shown here is derived from an EMBL/GenBank/DDBJ whole genome shotgun (WGS) entry which is preliminary data.</text>
</comment>
<sequence>MEGMVDCINRRFEKAEGQIIGLKRALEDKDRKVSQATKDLESLTKRLQKRQEVIEDLDEKLRDGNRNTIGVQHPETRLQTEIHVNHVGSLFTDGQSRSERLELSQANHQIQYLQEVNKKLTEDVEALLTSGGSQQHVMDVSPLNLVRNIQGSRPFSFTEKDKAVSDLNEIGSSGLRYSRQLPEPSREIRNLKNEIKEDYFIIKPLTLGLHDHEKHRLEQSLEHGSIREERDALQSTLDKLQETVKKTGESIILEGGHHQLVVWVENQVSRYHAAEKRWKTLQSQQEKLKEERERMVEQLRKEKKDHLTVQEERDTLKAILSSQLRTAMEDLKDHKRQTKGPAKVKAEEPQMIDMSLKNDETNIKGSRDDGVTERPVEVVNLKDGKETMHEGLKQLLNPTKTSDIELTMAHATTPGAENVTEGTYRTRLLDTYSVTTLTTHVDKALGVIFERHNREIESMRNELQILQKQLGNIEGRLDTYIDMLRWTDSLDFTITWGDQNVHGRIVNKLGLLMSEKFRGIGFETSQPKAGISEGAKVEIAGIMCDMKAGNNSSPQLCQPTSYSPDSGSKSTKFPPPTTNHATEQFCVQTNPDEVVDGKIQPRGTGPPKQPNKPRRAKGRTVEEVLGTSRVLRPRKKPPKNSFAACAHKNTSINQSFETYSSGYVGPSALPDYVPRCLGYADDKCEALRP</sequence>
<evidence type="ECO:0000256" key="2">
    <source>
        <dbReference type="SAM" id="MobiDB-lite"/>
    </source>
</evidence>
<dbReference type="EMBL" id="AFQF01003366">
    <property type="protein sequence ID" value="EGU75997.1"/>
    <property type="molecule type" value="Genomic_DNA"/>
</dbReference>
<protein>
    <submittedName>
        <fullName evidence="3">Uncharacterized protein</fullName>
    </submittedName>
</protein>
<gene>
    <name evidence="3" type="ORF">FOXB_13492</name>
</gene>
<feature type="coiled-coil region" evidence="1">
    <location>
        <begin position="223"/>
        <end position="337"/>
    </location>
</feature>
<evidence type="ECO:0000256" key="1">
    <source>
        <dbReference type="SAM" id="Coils"/>
    </source>
</evidence>
<feature type="coiled-coil region" evidence="1">
    <location>
        <begin position="12"/>
        <end position="67"/>
    </location>
</feature>
<proteinExistence type="predicted"/>
<name>F9G4B0_FUSOF</name>
<dbReference type="AlphaFoldDB" id="F9G4B0"/>
<accession>F9G4B0</accession>
<reference evidence="3" key="1">
    <citation type="journal article" date="2012" name="Mol. Plant Microbe Interact.">
        <title>A highly conserved effector in Fusarium oxysporum is required for full virulence on Arabidopsis.</title>
        <authorList>
            <person name="Thatcher L.F."/>
            <person name="Gardiner D.M."/>
            <person name="Kazan K."/>
            <person name="Manners J."/>
        </authorList>
    </citation>
    <scope>NUCLEOTIDE SEQUENCE [LARGE SCALE GENOMIC DNA]</scope>
    <source>
        <strain evidence="3">Fo5176</strain>
    </source>
</reference>
<feature type="coiled-coil region" evidence="1">
    <location>
        <begin position="449"/>
        <end position="476"/>
    </location>
</feature>
<organism evidence="3">
    <name type="scientific">Fusarium oxysporum (strain Fo5176)</name>
    <name type="common">Fusarium vascular wilt</name>
    <dbReference type="NCBI Taxonomy" id="660025"/>
    <lineage>
        <taxon>Eukaryota</taxon>
        <taxon>Fungi</taxon>
        <taxon>Dikarya</taxon>
        <taxon>Ascomycota</taxon>
        <taxon>Pezizomycotina</taxon>
        <taxon>Sordariomycetes</taxon>
        <taxon>Hypocreomycetidae</taxon>
        <taxon>Hypocreales</taxon>
        <taxon>Nectriaceae</taxon>
        <taxon>Fusarium</taxon>
        <taxon>Fusarium oxysporum species complex</taxon>
    </lineage>
</organism>
<feature type="compositionally biased region" description="Polar residues" evidence="2">
    <location>
        <begin position="552"/>
        <end position="571"/>
    </location>
</feature>
<feature type="region of interest" description="Disordered" evidence="2">
    <location>
        <begin position="552"/>
        <end position="582"/>
    </location>
</feature>
<keyword evidence="1" id="KW-0175">Coiled coil</keyword>
<feature type="region of interest" description="Disordered" evidence="2">
    <location>
        <begin position="594"/>
        <end position="621"/>
    </location>
</feature>
<evidence type="ECO:0000313" key="3">
    <source>
        <dbReference type="EMBL" id="EGU75997.1"/>
    </source>
</evidence>